<accession>F6BDS6</accession>
<dbReference type="Proteomes" id="UP000009227">
    <property type="component" value="Chromosome"/>
</dbReference>
<dbReference type="PANTHER" id="PTHR42280:SF1">
    <property type="entry name" value="CITG FAMILY PROTEIN"/>
    <property type="match status" value="1"/>
</dbReference>
<evidence type="ECO:0000313" key="1">
    <source>
        <dbReference type="EMBL" id="AEF96637.1"/>
    </source>
</evidence>
<dbReference type="STRING" id="880724.Metig_1098"/>
<dbReference type="AlphaFoldDB" id="F6BDS6"/>
<organism evidence="2">
    <name type="scientific">Methanotorris igneus (strain DSM 5666 / JCM 11834 / Kol 5)</name>
    <dbReference type="NCBI Taxonomy" id="880724"/>
    <lineage>
        <taxon>Archaea</taxon>
        <taxon>Methanobacteriati</taxon>
        <taxon>Methanobacteriota</taxon>
        <taxon>Methanomada group</taxon>
        <taxon>Methanococci</taxon>
        <taxon>Methanococcales</taxon>
        <taxon>Methanocaldococcaceae</taxon>
        <taxon>Methanotorris</taxon>
    </lineage>
</organism>
<dbReference type="RefSeq" id="WP_013799238.1">
    <property type="nucleotide sequence ID" value="NC_015562.1"/>
</dbReference>
<name>F6BDS6_METIK</name>
<reference evidence="1 2" key="1">
    <citation type="submission" date="2011-05" db="EMBL/GenBank/DDBJ databases">
        <title>Complete sequence of Methanotorris igneus Kol 5.</title>
        <authorList>
            <consortium name="US DOE Joint Genome Institute"/>
            <person name="Lucas S."/>
            <person name="Han J."/>
            <person name="Lapidus A."/>
            <person name="Cheng J.-F."/>
            <person name="Goodwin L."/>
            <person name="Pitluck S."/>
            <person name="Peters L."/>
            <person name="Mikhailova N."/>
            <person name="Chertkov O."/>
            <person name="Han C."/>
            <person name="Tapia R."/>
            <person name="Land M."/>
            <person name="Hauser L."/>
            <person name="Kyrpides N."/>
            <person name="Ivanova N."/>
            <person name="Pagani I."/>
            <person name="Sieprawska-Lupa M."/>
            <person name="Whitman W."/>
            <person name="Woyke T."/>
        </authorList>
    </citation>
    <scope>NUCLEOTIDE SEQUENCE [LARGE SCALE GENOMIC DNA]</scope>
    <source>
        <strain evidence="2">DSM 5666 / JCM 11834 / Kol 5</strain>
    </source>
</reference>
<keyword evidence="2" id="KW-1185">Reference proteome</keyword>
<dbReference type="Pfam" id="PF01874">
    <property type="entry name" value="CitG"/>
    <property type="match status" value="1"/>
</dbReference>
<gene>
    <name evidence="1" type="ordered locus">Metig_1098</name>
</gene>
<dbReference type="EMBL" id="CP002737">
    <property type="protein sequence ID" value="AEF96637.1"/>
    <property type="molecule type" value="Genomic_DNA"/>
</dbReference>
<dbReference type="Gene3D" id="1.10.4200.10">
    <property type="entry name" value="Triphosphoribosyl-dephospho-CoA protein"/>
    <property type="match status" value="1"/>
</dbReference>
<dbReference type="OrthoDB" id="85890at2157"/>
<protein>
    <submittedName>
        <fullName evidence="1">Triphosphoribosyl-dephospho-CoA protein</fullName>
    </submittedName>
</protein>
<dbReference type="HOGENOM" id="CLU_063627_0_0_2"/>
<sequence>MNPFDIMRASQIACCLEVSAFKPGNVHRNRDYSDIKYHHFISSGIAFGQVVYEASQSEGNIGYYIKRGVIESKKWSPTNANLGIIMLHMPIAMASGKLEEFNKDALKKNLKDIVLNTTVEDAINVYDAINIAMAGGLNKPKDGPDVASEGAKKELIEKNLTLYDVFKISSEWDNISKEWTNNFKISFEGYELINKYYNETNDIHLSITKTFLTLLSKYPDTLIARKKGIEVAKMVSKMAKDVLDNFSMEKVVEFDKYLSKEGNKLNPGTTADLIASSLMIFLLDKIDKGETILW</sequence>
<dbReference type="KEGG" id="mig:Metig_1098"/>
<dbReference type="GeneID" id="10643956"/>
<proteinExistence type="predicted"/>
<dbReference type="GO" id="GO:0046917">
    <property type="term" value="F:triphosphoribosyl-dephospho-CoA synthase activity"/>
    <property type="evidence" value="ECO:0007669"/>
    <property type="project" value="InterPro"/>
</dbReference>
<dbReference type="PANTHER" id="PTHR42280">
    <property type="entry name" value="CITG FAMILY PROTEIN"/>
    <property type="match status" value="1"/>
</dbReference>
<dbReference type="InterPro" id="IPR002736">
    <property type="entry name" value="CitG"/>
</dbReference>
<dbReference type="GO" id="GO:0005524">
    <property type="term" value="F:ATP binding"/>
    <property type="evidence" value="ECO:0007669"/>
    <property type="project" value="InterPro"/>
</dbReference>
<evidence type="ECO:0000313" key="2">
    <source>
        <dbReference type="Proteomes" id="UP000009227"/>
    </source>
</evidence>